<feature type="transmembrane region" description="Helical" evidence="1">
    <location>
        <begin position="21"/>
        <end position="42"/>
    </location>
</feature>
<keyword evidence="1" id="KW-0472">Membrane</keyword>
<dbReference type="EMBL" id="JBJUIK010000004">
    <property type="protein sequence ID" value="KAL3530449.1"/>
    <property type="molecule type" value="Genomic_DNA"/>
</dbReference>
<keyword evidence="3" id="KW-1185">Reference proteome</keyword>
<dbReference type="AlphaFoldDB" id="A0ABD3AGY6"/>
<keyword evidence="1" id="KW-1133">Transmembrane helix</keyword>
<keyword evidence="1" id="KW-0812">Transmembrane</keyword>
<sequence length="100" mass="11213">MGVQIIAEHMLSSCSPLNLELWILLVVVSGFVNYAATLLVHLCNLLNSIICFLVARDQCSRSSCEMLKVDEWPISAFISVDCRPTNPFQEAYNVETAHRI</sequence>
<comment type="caution">
    <text evidence="2">The sequence shown here is derived from an EMBL/GenBank/DDBJ whole genome shotgun (WGS) entry which is preliminary data.</text>
</comment>
<protein>
    <submittedName>
        <fullName evidence="2">Uncharacterized protein</fullName>
    </submittedName>
</protein>
<gene>
    <name evidence="2" type="ORF">ACH5RR_009771</name>
</gene>
<organism evidence="2 3">
    <name type="scientific">Cinchona calisaya</name>
    <dbReference type="NCBI Taxonomy" id="153742"/>
    <lineage>
        <taxon>Eukaryota</taxon>
        <taxon>Viridiplantae</taxon>
        <taxon>Streptophyta</taxon>
        <taxon>Embryophyta</taxon>
        <taxon>Tracheophyta</taxon>
        <taxon>Spermatophyta</taxon>
        <taxon>Magnoliopsida</taxon>
        <taxon>eudicotyledons</taxon>
        <taxon>Gunneridae</taxon>
        <taxon>Pentapetalae</taxon>
        <taxon>asterids</taxon>
        <taxon>lamiids</taxon>
        <taxon>Gentianales</taxon>
        <taxon>Rubiaceae</taxon>
        <taxon>Cinchonoideae</taxon>
        <taxon>Cinchoneae</taxon>
        <taxon>Cinchona</taxon>
    </lineage>
</organism>
<evidence type="ECO:0000313" key="2">
    <source>
        <dbReference type="EMBL" id="KAL3530449.1"/>
    </source>
</evidence>
<evidence type="ECO:0000256" key="1">
    <source>
        <dbReference type="SAM" id="Phobius"/>
    </source>
</evidence>
<reference evidence="2 3" key="1">
    <citation type="submission" date="2024-11" db="EMBL/GenBank/DDBJ databases">
        <title>A near-complete genome assembly of Cinchona calisaya.</title>
        <authorList>
            <person name="Lian D.C."/>
            <person name="Zhao X.W."/>
            <person name="Wei L."/>
        </authorList>
    </citation>
    <scope>NUCLEOTIDE SEQUENCE [LARGE SCALE GENOMIC DNA]</scope>
    <source>
        <tissue evidence="2">Nenye</tissue>
    </source>
</reference>
<accession>A0ABD3AGY6</accession>
<evidence type="ECO:0000313" key="3">
    <source>
        <dbReference type="Proteomes" id="UP001630127"/>
    </source>
</evidence>
<name>A0ABD3AGY6_9GENT</name>
<dbReference type="Proteomes" id="UP001630127">
    <property type="component" value="Unassembled WGS sequence"/>
</dbReference>
<proteinExistence type="predicted"/>